<evidence type="ECO:0000313" key="1">
    <source>
        <dbReference type="EMBL" id="GGT92575.1"/>
    </source>
</evidence>
<organism evidence="1 2">
    <name type="scientific">Streptomyces phaeofaciens</name>
    <dbReference type="NCBI Taxonomy" id="68254"/>
    <lineage>
        <taxon>Bacteria</taxon>
        <taxon>Bacillati</taxon>
        <taxon>Actinomycetota</taxon>
        <taxon>Actinomycetes</taxon>
        <taxon>Kitasatosporales</taxon>
        <taxon>Streptomycetaceae</taxon>
        <taxon>Streptomyces</taxon>
    </lineage>
</organism>
<reference evidence="1" key="1">
    <citation type="journal article" date="2014" name="Int. J. Syst. Evol. Microbiol.">
        <title>Complete genome sequence of Corynebacterium casei LMG S-19264T (=DSM 44701T), isolated from a smear-ripened cheese.</title>
        <authorList>
            <consortium name="US DOE Joint Genome Institute (JGI-PGF)"/>
            <person name="Walter F."/>
            <person name="Albersmeier A."/>
            <person name="Kalinowski J."/>
            <person name="Ruckert C."/>
        </authorList>
    </citation>
    <scope>NUCLEOTIDE SEQUENCE</scope>
    <source>
        <strain evidence="1">JCM 4125</strain>
    </source>
</reference>
<accession>A0A918M182</accession>
<dbReference type="EMBL" id="BMSA01000041">
    <property type="protein sequence ID" value="GGT92575.1"/>
    <property type="molecule type" value="Genomic_DNA"/>
</dbReference>
<dbReference type="AlphaFoldDB" id="A0A918M182"/>
<reference evidence="1" key="2">
    <citation type="submission" date="2020-09" db="EMBL/GenBank/DDBJ databases">
        <authorList>
            <person name="Sun Q."/>
            <person name="Ohkuma M."/>
        </authorList>
    </citation>
    <scope>NUCLEOTIDE SEQUENCE</scope>
    <source>
        <strain evidence="1">JCM 4125</strain>
    </source>
</reference>
<name>A0A918M182_9ACTN</name>
<dbReference type="Proteomes" id="UP000646776">
    <property type="component" value="Unassembled WGS sequence"/>
</dbReference>
<evidence type="ECO:0000313" key="2">
    <source>
        <dbReference type="Proteomes" id="UP000646776"/>
    </source>
</evidence>
<keyword evidence="2" id="KW-1185">Reference proteome</keyword>
<comment type="caution">
    <text evidence="1">The sequence shown here is derived from an EMBL/GenBank/DDBJ whole genome shotgun (WGS) entry which is preliminary data.</text>
</comment>
<gene>
    <name evidence="1" type="ORF">GCM10010226_83160</name>
</gene>
<proteinExistence type="predicted"/>
<sequence>MVTYVPALVTLGSRKTQPGGIRCVATAQQTSRQHLISRVLLKQFTMRAPKGSGWQLLPFGLRNPGRVHKLRSTST</sequence>
<protein>
    <submittedName>
        <fullName evidence="1">Uncharacterized protein</fullName>
    </submittedName>
</protein>